<dbReference type="Gramene" id="KOM54355">
    <property type="protein sequence ID" value="KOM54355"/>
    <property type="gene ID" value="LR48_Vigan10g024700"/>
</dbReference>
<dbReference type="InterPro" id="IPR036259">
    <property type="entry name" value="MFS_trans_sf"/>
</dbReference>
<dbReference type="PANTHER" id="PTHR11654">
    <property type="entry name" value="OLIGOPEPTIDE TRANSPORTER-RELATED"/>
    <property type="match status" value="1"/>
</dbReference>
<dbReference type="GO" id="GO:0016020">
    <property type="term" value="C:membrane"/>
    <property type="evidence" value="ECO:0007669"/>
    <property type="project" value="UniProtKB-SubCell"/>
</dbReference>
<dbReference type="EMBL" id="CM003380">
    <property type="protein sequence ID" value="KOM54355.1"/>
    <property type="molecule type" value="Genomic_DNA"/>
</dbReference>
<evidence type="ECO:0000313" key="9">
    <source>
        <dbReference type="Proteomes" id="UP000053144"/>
    </source>
</evidence>
<dbReference type="InterPro" id="IPR000109">
    <property type="entry name" value="POT_fam"/>
</dbReference>
<dbReference type="Proteomes" id="UP000053144">
    <property type="component" value="Chromosome 10"/>
</dbReference>
<feature type="transmembrane region" description="Helical" evidence="7">
    <location>
        <begin position="347"/>
        <end position="364"/>
    </location>
</feature>
<evidence type="ECO:0000256" key="5">
    <source>
        <dbReference type="ARBA" id="ARBA00023136"/>
    </source>
</evidence>
<keyword evidence="3 7" id="KW-0812">Transmembrane</keyword>
<dbReference type="GO" id="GO:0022857">
    <property type="term" value="F:transmembrane transporter activity"/>
    <property type="evidence" value="ECO:0007669"/>
    <property type="project" value="InterPro"/>
</dbReference>
<evidence type="ECO:0000256" key="2">
    <source>
        <dbReference type="ARBA" id="ARBA00005982"/>
    </source>
</evidence>
<sequence length="542" mass="59714">MEIEKKSVEMDSGEVTEKKNKKKSQQRRGGIRTLPFILANEFCDRFAVAGFNGNLISYLTQVLNMPLVSASNILTIYGGTASFTPLLGALIAESFAGRFWTITVASLIYQLGLVSLTVSAILPHFRPPPCPTQVNCQEAKPSQLSIFYISLFLTSLGSGGIRPCVVPFLGDQFDMTKNGTTRAGVGASAFQLLSCLYPSLPVLGSPLYKTQKPEGSPLVRLVQVIVAAIKKRNKTLPNDPKFLYQNSDLDAAICLEGRLLHTTQFKWLDKAAIVTGEEGRDSNAPPNWWKLATVHRVEELKSIIRIIPISSSGILLIAASSHLPSFVIQQARTMDRHLSHSFQISPANMSIFSVLTLMSGVVLYERLFVPFIRRFTKNPSGITTLQRMGIGFVINTIATLISAPVEVKRKAVAAKYHLLDSPNSTIPISVFWLVPQYCLHGLADVFMSVGLFEFLYDQSPESMRSSATALYCIVIALGSYAGTLVVSLVHKYSGKEENWLPDRNLNRGRLDYYYLLVTGIQDNNTNISSANSKDGGDAEYRK</sequence>
<dbReference type="Gene3D" id="1.20.1250.20">
    <property type="entry name" value="MFS general substrate transporter like domains"/>
    <property type="match status" value="1"/>
</dbReference>
<comment type="similarity">
    <text evidence="2">Belongs to the major facilitator superfamily. Proton-dependent oligopeptide transporter (POT/PTR) (TC 2.A.17) family.</text>
</comment>
<evidence type="ECO:0000256" key="1">
    <source>
        <dbReference type="ARBA" id="ARBA00004141"/>
    </source>
</evidence>
<dbReference type="AlphaFoldDB" id="A0A0L9VH04"/>
<dbReference type="SUPFAM" id="SSF103473">
    <property type="entry name" value="MFS general substrate transporter"/>
    <property type="match status" value="1"/>
</dbReference>
<evidence type="ECO:0000256" key="3">
    <source>
        <dbReference type="ARBA" id="ARBA00022692"/>
    </source>
</evidence>
<feature type="transmembrane region" description="Helical" evidence="7">
    <location>
        <begin position="73"/>
        <end position="92"/>
    </location>
</feature>
<evidence type="ECO:0000256" key="6">
    <source>
        <dbReference type="SAM" id="MobiDB-lite"/>
    </source>
</evidence>
<organism evidence="8 9">
    <name type="scientific">Phaseolus angularis</name>
    <name type="common">Azuki bean</name>
    <name type="synonym">Vigna angularis</name>
    <dbReference type="NCBI Taxonomy" id="3914"/>
    <lineage>
        <taxon>Eukaryota</taxon>
        <taxon>Viridiplantae</taxon>
        <taxon>Streptophyta</taxon>
        <taxon>Embryophyta</taxon>
        <taxon>Tracheophyta</taxon>
        <taxon>Spermatophyta</taxon>
        <taxon>Magnoliopsida</taxon>
        <taxon>eudicotyledons</taxon>
        <taxon>Gunneridae</taxon>
        <taxon>Pentapetalae</taxon>
        <taxon>rosids</taxon>
        <taxon>fabids</taxon>
        <taxon>Fabales</taxon>
        <taxon>Fabaceae</taxon>
        <taxon>Papilionoideae</taxon>
        <taxon>50 kb inversion clade</taxon>
        <taxon>NPAAA clade</taxon>
        <taxon>indigoferoid/millettioid clade</taxon>
        <taxon>Phaseoleae</taxon>
        <taxon>Vigna</taxon>
    </lineage>
</organism>
<accession>A0A0L9VH04</accession>
<protein>
    <recommendedName>
        <fullName evidence="10">Major facilitator superfamily (MFS) profile domain-containing protein</fullName>
    </recommendedName>
</protein>
<evidence type="ECO:0008006" key="10">
    <source>
        <dbReference type="Google" id="ProtNLM"/>
    </source>
</evidence>
<reference evidence="9" key="1">
    <citation type="journal article" date="2015" name="Proc. Natl. Acad. Sci. U.S.A.">
        <title>Genome sequencing of adzuki bean (Vigna angularis) provides insight into high starch and low fat accumulation and domestication.</title>
        <authorList>
            <person name="Yang K."/>
            <person name="Tian Z."/>
            <person name="Chen C."/>
            <person name="Luo L."/>
            <person name="Zhao B."/>
            <person name="Wang Z."/>
            <person name="Yu L."/>
            <person name="Li Y."/>
            <person name="Sun Y."/>
            <person name="Li W."/>
            <person name="Chen Y."/>
            <person name="Li Y."/>
            <person name="Zhang Y."/>
            <person name="Ai D."/>
            <person name="Zhao J."/>
            <person name="Shang C."/>
            <person name="Ma Y."/>
            <person name="Wu B."/>
            <person name="Wang M."/>
            <person name="Gao L."/>
            <person name="Sun D."/>
            <person name="Zhang P."/>
            <person name="Guo F."/>
            <person name="Wang W."/>
            <person name="Li Y."/>
            <person name="Wang J."/>
            <person name="Varshney R.K."/>
            <person name="Wang J."/>
            <person name="Ling H.Q."/>
            <person name="Wan P."/>
        </authorList>
    </citation>
    <scope>NUCLEOTIDE SEQUENCE</scope>
    <source>
        <strain evidence="9">cv. Jingnong 6</strain>
    </source>
</reference>
<comment type="subcellular location">
    <subcellularLocation>
        <location evidence="1">Membrane</location>
        <topology evidence="1">Multi-pass membrane protein</topology>
    </subcellularLocation>
</comment>
<feature type="transmembrane region" description="Helical" evidence="7">
    <location>
        <begin position="306"/>
        <end position="327"/>
    </location>
</feature>
<feature type="transmembrane region" description="Helical" evidence="7">
    <location>
        <begin position="385"/>
        <end position="405"/>
    </location>
</feature>
<evidence type="ECO:0000313" key="8">
    <source>
        <dbReference type="EMBL" id="KOM54355.1"/>
    </source>
</evidence>
<keyword evidence="5 7" id="KW-0472">Membrane</keyword>
<name>A0A0L9VH04_PHAAN</name>
<evidence type="ECO:0000256" key="4">
    <source>
        <dbReference type="ARBA" id="ARBA00022989"/>
    </source>
</evidence>
<proteinExistence type="inferred from homology"/>
<dbReference type="OMA" id="PAGITYF"/>
<feature type="transmembrane region" description="Helical" evidence="7">
    <location>
        <begin position="145"/>
        <end position="169"/>
    </location>
</feature>
<feature type="region of interest" description="Disordered" evidence="6">
    <location>
        <begin position="1"/>
        <end position="26"/>
    </location>
</feature>
<dbReference type="Pfam" id="PF00854">
    <property type="entry name" value="PTR2"/>
    <property type="match status" value="2"/>
</dbReference>
<feature type="transmembrane region" description="Helical" evidence="7">
    <location>
        <begin position="468"/>
        <end position="489"/>
    </location>
</feature>
<feature type="transmembrane region" description="Helical" evidence="7">
    <location>
        <begin position="425"/>
        <end position="456"/>
    </location>
</feature>
<gene>
    <name evidence="8" type="ORF">LR48_Vigan10g024700</name>
</gene>
<evidence type="ECO:0000256" key="7">
    <source>
        <dbReference type="SAM" id="Phobius"/>
    </source>
</evidence>
<feature type="transmembrane region" description="Helical" evidence="7">
    <location>
        <begin position="99"/>
        <end position="125"/>
    </location>
</feature>
<keyword evidence="4 7" id="KW-1133">Transmembrane helix</keyword>